<evidence type="ECO:0000313" key="3">
    <source>
        <dbReference type="Proteomes" id="UP001430804"/>
    </source>
</evidence>
<accession>A0ABS6WKA0</accession>
<evidence type="ECO:0000313" key="2">
    <source>
        <dbReference type="EMBL" id="MBW3096382.1"/>
    </source>
</evidence>
<gene>
    <name evidence="2" type="ORF">KY465_03710</name>
</gene>
<organism evidence="2 3">
    <name type="scientific">Pseudohoeflea coraliihabitans</name>
    <dbReference type="NCBI Taxonomy" id="2860393"/>
    <lineage>
        <taxon>Bacteria</taxon>
        <taxon>Pseudomonadati</taxon>
        <taxon>Pseudomonadota</taxon>
        <taxon>Alphaproteobacteria</taxon>
        <taxon>Hyphomicrobiales</taxon>
        <taxon>Rhizobiaceae</taxon>
        <taxon>Pseudohoeflea</taxon>
    </lineage>
</organism>
<comment type="caution">
    <text evidence="2">The sequence shown here is derived from an EMBL/GenBank/DDBJ whole genome shotgun (WGS) entry which is preliminary data.</text>
</comment>
<dbReference type="Pfam" id="PF06226">
    <property type="entry name" value="DUF1007"/>
    <property type="match status" value="1"/>
</dbReference>
<keyword evidence="3" id="KW-1185">Reference proteome</keyword>
<proteinExistence type="predicted"/>
<dbReference type="EMBL" id="JAHWQX010000001">
    <property type="protein sequence ID" value="MBW3096382.1"/>
    <property type="molecule type" value="Genomic_DNA"/>
</dbReference>
<sequence length="210" mass="22857">MSCVAGIFSILAAPALAHPHIFAQARLEVETAADGTIVELRNVWRFDEVFSASVVMDYDTNRNLTLEPEELAEVGAIVRDSLADFNYYTTLIDNGADLAVKRPAQIHADYQDGQLLLIFAVEPERTLALDGTVSVGVYDPTMYAAIDFATDADLVVTGAAADRCATRIVRPDPDQVIAENQDSLTEAFYETDGANDLSKLFATRIEFTCG</sequence>
<dbReference type="Proteomes" id="UP001430804">
    <property type="component" value="Unassembled WGS sequence"/>
</dbReference>
<dbReference type="InterPro" id="IPR016537">
    <property type="entry name" value="UCP008159_ABC"/>
</dbReference>
<feature type="signal peptide" evidence="1">
    <location>
        <begin position="1"/>
        <end position="17"/>
    </location>
</feature>
<feature type="chain" id="PRO_5047330739" evidence="1">
    <location>
        <begin position="18"/>
        <end position="210"/>
    </location>
</feature>
<protein>
    <submittedName>
        <fullName evidence="2">DUF1007 family protein</fullName>
    </submittedName>
</protein>
<dbReference type="InterPro" id="IPR010412">
    <property type="entry name" value="DUF1007"/>
</dbReference>
<dbReference type="PIRSF" id="PIRSF008159">
    <property type="entry name" value="UCP008159_ABC"/>
    <property type="match status" value="1"/>
</dbReference>
<evidence type="ECO:0000256" key="1">
    <source>
        <dbReference type="SAM" id="SignalP"/>
    </source>
</evidence>
<keyword evidence="1" id="KW-0732">Signal</keyword>
<reference evidence="2" key="1">
    <citation type="submission" date="2021-07" db="EMBL/GenBank/DDBJ databases">
        <title>Pseudohoeflea marina sp. nov. a polyhydroxyalcanoate-producing bacterium.</title>
        <authorList>
            <person name="Zheng W."/>
            <person name="Yu S."/>
            <person name="Huang Y."/>
        </authorList>
    </citation>
    <scope>NUCLEOTIDE SEQUENCE</scope>
    <source>
        <strain evidence="2">DP4N28-3</strain>
    </source>
</reference>
<name>A0ABS6WKA0_9HYPH</name>